<reference evidence="2 3" key="1">
    <citation type="submission" date="2019-04" db="EMBL/GenBank/DDBJ databases">
        <title>Draft genome sequence of Youngimonas vesicularis.</title>
        <authorList>
            <person name="Hameed A."/>
        </authorList>
    </citation>
    <scope>NUCLEOTIDE SEQUENCE [LARGE SCALE GENOMIC DNA]</scope>
    <source>
        <strain evidence="2 3">CC-AMW-E</strain>
    </source>
</reference>
<dbReference type="AlphaFoldDB" id="A0A4S3M9U8"/>
<dbReference type="OrthoDB" id="9808290at2"/>
<dbReference type="Pfam" id="PF02643">
    <property type="entry name" value="DUF192"/>
    <property type="match status" value="1"/>
</dbReference>
<dbReference type="Gene3D" id="2.60.120.1140">
    <property type="entry name" value="Protein of unknown function DUF192"/>
    <property type="match status" value="1"/>
</dbReference>
<evidence type="ECO:0000313" key="2">
    <source>
        <dbReference type="EMBL" id="THD74747.1"/>
    </source>
</evidence>
<keyword evidence="1" id="KW-0732">Signal</keyword>
<comment type="caution">
    <text evidence="2">The sequence shown here is derived from an EMBL/GenBank/DDBJ whole genome shotgun (WGS) entry which is preliminary data.</text>
</comment>
<feature type="chain" id="PRO_5020366524" evidence="1">
    <location>
        <begin position="23"/>
        <end position="157"/>
    </location>
</feature>
<dbReference type="PANTHER" id="PTHR37953">
    <property type="entry name" value="UPF0127 PROTEIN MJ1496"/>
    <property type="match status" value="1"/>
</dbReference>
<organism evidence="2 3">
    <name type="scientific">Thalassobius vesicularis</name>
    <dbReference type="NCBI Taxonomy" id="1294297"/>
    <lineage>
        <taxon>Bacteria</taxon>
        <taxon>Pseudomonadati</taxon>
        <taxon>Pseudomonadota</taxon>
        <taxon>Alphaproteobacteria</taxon>
        <taxon>Rhodobacterales</taxon>
        <taxon>Roseobacteraceae</taxon>
        <taxon>Thalassovita</taxon>
    </lineage>
</organism>
<dbReference type="EMBL" id="SSMD01000003">
    <property type="protein sequence ID" value="THD74747.1"/>
    <property type="molecule type" value="Genomic_DNA"/>
</dbReference>
<protein>
    <submittedName>
        <fullName evidence="2">DUF192 domain-containing protein</fullName>
    </submittedName>
</protein>
<name>A0A4S3M9U8_9RHOB</name>
<dbReference type="Proteomes" id="UP000306113">
    <property type="component" value="Unassembled WGS sequence"/>
</dbReference>
<evidence type="ECO:0000256" key="1">
    <source>
        <dbReference type="SAM" id="SignalP"/>
    </source>
</evidence>
<accession>A0A4S3M9U8</accession>
<dbReference type="PANTHER" id="PTHR37953:SF1">
    <property type="entry name" value="UPF0127 PROTEIN MJ1496"/>
    <property type="match status" value="1"/>
</dbReference>
<evidence type="ECO:0000313" key="3">
    <source>
        <dbReference type="Proteomes" id="UP000306113"/>
    </source>
</evidence>
<gene>
    <name evidence="2" type="ORF">E7681_07195</name>
</gene>
<keyword evidence="3" id="KW-1185">Reference proteome</keyword>
<proteinExistence type="predicted"/>
<dbReference type="PROSITE" id="PS51257">
    <property type="entry name" value="PROKAR_LIPOPROTEIN"/>
    <property type="match status" value="1"/>
</dbReference>
<sequence>MSVGRHLIAALLVIAGPGSALAGACRTDIVDLSGDWGHAQFRVELADDAEERAQGLMHREAMPRGSGMLFVYPRPQPVAFWMRNTLIPLDMIFMDETGTVTALHENAQPGDETPVPGGTQVRFVLEINGGMAQMLGLKPGTRMRHPAVPQAIAAWPC</sequence>
<dbReference type="InterPro" id="IPR038695">
    <property type="entry name" value="Saro_0823-like_sf"/>
</dbReference>
<feature type="signal peptide" evidence="1">
    <location>
        <begin position="1"/>
        <end position="22"/>
    </location>
</feature>
<dbReference type="InterPro" id="IPR003795">
    <property type="entry name" value="DUF192"/>
</dbReference>